<keyword evidence="1" id="KW-0732">Signal</keyword>
<gene>
    <name evidence="3" type="ORF">Mal4_36710</name>
</gene>
<sequence length="212" mass="22428" precursor="true">MLVSHWRTLSVTSLTTVALLLAAPQLEAGLVIVEPDDFAAGTNISNAFAGVTLSAVGTQTGGVDVFSVAGPHASTGSFVFGHDPTVLDPFDWTRLFDYAQLKATFYKPTDFVSIDIVGLNSTSSFFSGRLQAFNSSGTSLEIASANALLFAGDVKTIAIHRPQQDIAYVLASGDTDFNSLDNLQFSAVPEPSSLALLGIGCAAIAVRRRRRR</sequence>
<proteinExistence type="predicted"/>
<dbReference type="RefSeq" id="WP_145370525.1">
    <property type="nucleotide sequence ID" value="NZ_CP036275.1"/>
</dbReference>
<feature type="chain" id="PRO_5021977610" evidence="1">
    <location>
        <begin position="29"/>
        <end position="212"/>
    </location>
</feature>
<keyword evidence="4" id="KW-1185">Reference proteome</keyword>
<protein>
    <submittedName>
        <fullName evidence="3">PEP-CTERM motif protein</fullName>
    </submittedName>
</protein>
<dbReference type="KEGG" id="mri:Mal4_36710"/>
<dbReference type="EMBL" id="CP036275">
    <property type="protein sequence ID" value="QDU39330.1"/>
    <property type="molecule type" value="Genomic_DNA"/>
</dbReference>
<feature type="signal peptide" evidence="1">
    <location>
        <begin position="1"/>
        <end position="28"/>
    </location>
</feature>
<organism evidence="3 4">
    <name type="scientific">Maioricimonas rarisocia</name>
    <dbReference type="NCBI Taxonomy" id="2528026"/>
    <lineage>
        <taxon>Bacteria</taxon>
        <taxon>Pseudomonadati</taxon>
        <taxon>Planctomycetota</taxon>
        <taxon>Planctomycetia</taxon>
        <taxon>Planctomycetales</taxon>
        <taxon>Planctomycetaceae</taxon>
        <taxon>Maioricimonas</taxon>
    </lineage>
</organism>
<reference evidence="3 4" key="1">
    <citation type="submission" date="2019-02" db="EMBL/GenBank/DDBJ databases">
        <title>Deep-cultivation of Planctomycetes and their phenomic and genomic characterization uncovers novel biology.</title>
        <authorList>
            <person name="Wiegand S."/>
            <person name="Jogler M."/>
            <person name="Boedeker C."/>
            <person name="Pinto D."/>
            <person name="Vollmers J."/>
            <person name="Rivas-Marin E."/>
            <person name="Kohn T."/>
            <person name="Peeters S.H."/>
            <person name="Heuer A."/>
            <person name="Rast P."/>
            <person name="Oberbeckmann S."/>
            <person name="Bunk B."/>
            <person name="Jeske O."/>
            <person name="Meyerdierks A."/>
            <person name="Storesund J.E."/>
            <person name="Kallscheuer N."/>
            <person name="Luecker S."/>
            <person name="Lage O.M."/>
            <person name="Pohl T."/>
            <person name="Merkel B.J."/>
            <person name="Hornburger P."/>
            <person name="Mueller R.-W."/>
            <person name="Bruemmer F."/>
            <person name="Labrenz M."/>
            <person name="Spormann A.M."/>
            <person name="Op den Camp H."/>
            <person name="Overmann J."/>
            <person name="Amann R."/>
            <person name="Jetten M.S.M."/>
            <person name="Mascher T."/>
            <person name="Medema M.H."/>
            <person name="Devos D.P."/>
            <person name="Kaster A.-K."/>
            <person name="Ovreas L."/>
            <person name="Rohde M."/>
            <person name="Galperin M.Y."/>
            <person name="Jogler C."/>
        </authorList>
    </citation>
    <scope>NUCLEOTIDE SEQUENCE [LARGE SCALE GENOMIC DNA]</scope>
    <source>
        <strain evidence="3 4">Mal4</strain>
    </source>
</reference>
<dbReference type="NCBIfam" id="TIGR02595">
    <property type="entry name" value="PEP_CTERM"/>
    <property type="match status" value="1"/>
</dbReference>
<evidence type="ECO:0000313" key="4">
    <source>
        <dbReference type="Proteomes" id="UP000320496"/>
    </source>
</evidence>
<dbReference type="Pfam" id="PF07589">
    <property type="entry name" value="PEP-CTERM"/>
    <property type="match status" value="1"/>
</dbReference>
<evidence type="ECO:0000259" key="2">
    <source>
        <dbReference type="Pfam" id="PF07589"/>
    </source>
</evidence>
<dbReference type="OrthoDB" id="299590at2"/>
<dbReference type="Proteomes" id="UP000320496">
    <property type="component" value="Chromosome"/>
</dbReference>
<evidence type="ECO:0000256" key="1">
    <source>
        <dbReference type="SAM" id="SignalP"/>
    </source>
</evidence>
<name>A0A517ZA71_9PLAN</name>
<accession>A0A517ZA71</accession>
<dbReference type="AlphaFoldDB" id="A0A517ZA71"/>
<dbReference type="InterPro" id="IPR013424">
    <property type="entry name" value="Ice-binding_C"/>
</dbReference>
<evidence type="ECO:0000313" key="3">
    <source>
        <dbReference type="EMBL" id="QDU39330.1"/>
    </source>
</evidence>
<feature type="domain" description="Ice-binding protein C-terminal" evidence="2">
    <location>
        <begin position="187"/>
        <end position="209"/>
    </location>
</feature>